<dbReference type="GO" id="GO:0055080">
    <property type="term" value="P:monoatomic cation homeostasis"/>
    <property type="evidence" value="ECO:0007669"/>
    <property type="project" value="TreeGrafter"/>
</dbReference>
<name>A0AAD9L9L7_PAPLA</name>
<accession>A0AAD9L9L7</accession>
<dbReference type="SUPFAM" id="SSF48371">
    <property type="entry name" value="ARM repeat"/>
    <property type="match status" value="1"/>
</dbReference>
<dbReference type="PANTHER" id="PTHR31781:SF1">
    <property type="entry name" value="PROTEIN UNC-80 HOMOLOG"/>
    <property type="match status" value="1"/>
</dbReference>
<dbReference type="GO" id="GO:0034703">
    <property type="term" value="C:cation channel complex"/>
    <property type="evidence" value="ECO:0007669"/>
    <property type="project" value="TreeGrafter"/>
</dbReference>
<dbReference type="PANTHER" id="PTHR31781">
    <property type="entry name" value="UNC80"/>
    <property type="match status" value="1"/>
</dbReference>
<organism evidence="3 4">
    <name type="scientific">Papiliotrema laurentii</name>
    <name type="common">Cryptococcus laurentii</name>
    <dbReference type="NCBI Taxonomy" id="5418"/>
    <lineage>
        <taxon>Eukaryota</taxon>
        <taxon>Fungi</taxon>
        <taxon>Dikarya</taxon>
        <taxon>Basidiomycota</taxon>
        <taxon>Agaricomycotina</taxon>
        <taxon>Tremellomycetes</taxon>
        <taxon>Tremellales</taxon>
        <taxon>Rhynchogastremaceae</taxon>
        <taxon>Papiliotrema</taxon>
    </lineage>
</organism>
<evidence type="ECO:0000313" key="4">
    <source>
        <dbReference type="Proteomes" id="UP001182556"/>
    </source>
</evidence>
<feature type="region of interest" description="Disordered" evidence="1">
    <location>
        <begin position="1258"/>
        <end position="1308"/>
    </location>
</feature>
<dbReference type="Proteomes" id="UP001182556">
    <property type="component" value="Unassembled WGS sequence"/>
</dbReference>
<keyword evidence="4" id="KW-1185">Reference proteome</keyword>
<feature type="compositionally biased region" description="Low complexity" evidence="1">
    <location>
        <begin position="1276"/>
        <end position="1290"/>
    </location>
</feature>
<feature type="domain" description="Protein UNC80 C-terminal" evidence="2">
    <location>
        <begin position="593"/>
        <end position="821"/>
    </location>
</feature>
<feature type="region of interest" description="Disordered" evidence="1">
    <location>
        <begin position="354"/>
        <end position="390"/>
    </location>
</feature>
<protein>
    <recommendedName>
        <fullName evidence="2">Protein UNC80 C-terminal domain-containing protein</fullName>
    </recommendedName>
</protein>
<dbReference type="Pfam" id="PF20262">
    <property type="entry name" value="UNC80_C"/>
    <property type="match status" value="1"/>
</dbReference>
<dbReference type="InterPro" id="IPR016024">
    <property type="entry name" value="ARM-type_fold"/>
</dbReference>
<dbReference type="GO" id="GO:0005261">
    <property type="term" value="F:monoatomic cation channel activity"/>
    <property type="evidence" value="ECO:0007669"/>
    <property type="project" value="TreeGrafter"/>
</dbReference>
<evidence type="ECO:0000256" key="1">
    <source>
        <dbReference type="SAM" id="MobiDB-lite"/>
    </source>
</evidence>
<dbReference type="InterPro" id="IPR046460">
    <property type="entry name" value="UNC80_C"/>
</dbReference>
<comment type="caution">
    <text evidence="3">The sequence shown here is derived from an EMBL/GenBank/DDBJ whole genome shotgun (WGS) entry which is preliminary data.</text>
</comment>
<evidence type="ECO:0000313" key="3">
    <source>
        <dbReference type="EMBL" id="KAK1927459.1"/>
    </source>
</evidence>
<gene>
    <name evidence="3" type="ORF">DB88DRAFT_33070</name>
</gene>
<feature type="region of interest" description="Disordered" evidence="1">
    <location>
        <begin position="1189"/>
        <end position="1213"/>
    </location>
</feature>
<dbReference type="EMBL" id="JAODAN010000001">
    <property type="protein sequence ID" value="KAK1927459.1"/>
    <property type="molecule type" value="Genomic_DNA"/>
</dbReference>
<sequence>MVVIVLMGDVSPRPSKGKGKEGQVVTVNVKLGRYACLIELLLSLRGVVESKSEERRLRAFAEALESRLGAMLEAEEKQGALPQWYKALLCKLFLKLRILTKSIKRSAWQRLLLSWLGSQTRTNTIDDTPDTLRKVYTSLAAHSLEHATAESLERPPIGHQTNDPGRSAVTENDLLKLSMNQACLTLMAAVHACLSKEDWSDLLPRLWWMLGKSADETKAIAFLLMKCGEFVPDTWRDLVVTQLYNASALEREMALRKLALIYGWRFQVLSQLILTDRRGPIFRFPARTVHSVATEIGSPFWVPPHDVQDAALKKFGTTLPLELRQRLMELGWSEEETISGQEDWEKIPVSSLPSVQIQSDPTGEDRSAPSSPAKSLKRHGSSASGGSAHSAQRKAILAPIFLSMVQEQAAVLAHDPESLVGTMSRELLLMFQRDDPIPFLRPFTDSLSVDFAASLAGLNAVLGVVTPSFAYAAMNAIVGYLKTVLRTDATFGSHAQALTTVSMLVPHVSEMSLRDIRKHKAENILLPASIHEEEGGYKLHAPWRDLSVDVQTAQLLILTELLKASPREVYLFKKMLSNLPIKASITHRPFARAWLVLIARLFSTVNRNYNDRAELRHFLANVASILEAYGTTDVLVTSHALRVLILCSARFRRLFASMGFSTVLRSTFDVYAKARSHTAIRDGIEYACRSFYRIHQDPFVYQACLAVSEAPLDAREAYDFLCCLSTVNTASSGLSSGLRGLNDNQEMEALVHMISGPELTLAEIGTDAAERQAKKMATINLEGTPFPKENIIRLIVTVIAANPATTRAINFLQLFAGIVPYIRDDASLELLRESVEALGSVILKGRVGDDAARMMFNPSEEETTTDWTATRMGYVTLVEVFARHEGQLSSAATKHTLEIVHDLLRKRPEEIRTASTSIVRELAKTHLHAGGSKPLAFLRDIAPLFRSFVAVVDFSGLFEQISALIKQARYDLDPDISGVIIHSYLEPAVKLLASGSEDGQALLTPIRRATVDLLLSAIFIRGDAMGVVERCGPSPSLLSSVVFPLSVGLAPPDEIDSELILDALWIRLLQFVIRPGKASRGGTINRPRGQIMVANTVLIFQIIKMIVLRAPGSISKTPGLWNYISNHLSEMVRGGNCKFMSDPAIAPRLVDWMMWSLFEMIALHRSPLMLEMRHLMRIALDKVEVDPSWSAPSTPGEVGHFSFPPEAEGRLRNPSIRSPSIALRASTNASSSPVSVSAVYSHVRQPSASQLTPDMAEAGGRLRMPSHNLSPTLGHPRLPSGSASSGPRPSFAELSARRPSRPAFVGPGGSPVAYRFPSSQPPRQLVSEQGGGAIVHLLAAPNNVLGATGARIPALTSDSGMADVGRQVGELRLTSETLRFDTREAVSACRRALGLYGAKQEFENWSTADAVVSFEVLWLNRRD</sequence>
<evidence type="ECO:0000259" key="2">
    <source>
        <dbReference type="Pfam" id="PF20262"/>
    </source>
</evidence>
<feature type="compositionally biased region" description="Low complexity" evidence="1">
    <location>
        <begin position="381"/>
        <end position="390"/>
    </location>
</feature>
<proteinExistence type="predicted"/>
<reference evidence="3" key="1">
    <citation type="submission" date="2023-02" db="EMBL/GenBank/DDBJ databases">
        <title>Identification and recombinant expression of a fungal hydrolase from Papiliotrema laurentii that hydrolyzes apple cutin and clears colloidal polyester polyurethane.</title>
        <authorList>
            <consortium name="DOE Joint Genome Institute"/>
            <person name="Roman V.A."/>
            <person name="Bojanowski C."/>
            <person name="Crable B.R."/>
            <person name="Wagner D.N."/>
            <person name="Hung C.S."/>
            <person name="Nadeau L.J."/>
            <person name="Schratz L."/>
            <person name="Haridas S."/>
            <person name="Pangilinan J."/>
            <person name="Lipzen A."/>
            <person name="Na H."/>
            <person name="Yan M."/>
            <person name="Ng V."/>
            <person name="Grigoriev I.V."/>
            <person name="Spatafora J.W."/>
            <person name="Barlow D."/>
            <person name="Biffinger J."/>
            <person name="Kelley-Loughnane N."/>
            <person name="Varaljay V.A."/>
            <person name="Crookes-Goodson W.J."/>
        </authorList>
    </citation>
    <scope>NUCLEOTIDE SEQUENCE</scope>
    <source>
        <strain evidence="3">5307AH</strain>
    </source>
</reference>